<gene>
    <name evidence="2" type="ORF">LOD26_08925</name>
</gene>
<proteinExistence type="predicted"/>
<keyword evidence="3" id="KW-1185">Reference proteome</keyword>
<dbReference type="EMBL" id="JAJJVQ010000002">
    <property type="protein sequence ID" value="MCO5781450.1"/>
    <property type="molecule type" value="Genomic_DNA"/>
</dbReference>
<sequence length="127" mass="14841">MMMASNNEDIKDGIKFKKYIFFDKRFDCFFATAIYSQVIGSIINEFCDSIILKTIVIPLFLVAIFSVLYSFYLNNYLEPIRRKIQNVSKGEVVAAIFDNVEFYLITFSLIVYDIKSMFDIIFLFLKG</sequence>
<dbReference type="Proteomes" id="UP001139290">
    <property type="component" value="Unassembled WGS sequence"/>
</dbReference>
<protein>
    <submittedName>
        <fullName evidence="2">Uncharacterized protein</fullName>
    </submittedName>
</protein>
<keyword evidence="1" id="KW-0812">Transmembrane</keyword>
<evidence type="ECO:0000313" key="3">
    <source>
        <dbReference type="Proteomes" id="UP001139290"/>
    </source>
</evidence>
<name>A0ABT1B6H1_9ENTR</name>
<evidence type="ECO:0000256" key="1">
    <source>
        <dbReference type="SAM" id="Phobius"/>
    </source>
</evidence>
<feature type="transmembrane region" description="Helical" evidence="1">
    <location>
        <begin position="102"/>
        <end position="125"/>
    </location>
</feature>
<organism evidence="2 3">
    <name type="scientific">Citrobacter meridianamericanus</name>
    <dbReference type="NCBI Taxonomy" id="2894201"/>
    <lineage>
        <taxon>Bacteria</taxon>
        <taxon>Pseudomonadati</taxon>
        <taxon>Pseudomonadota</taxon>
        <taxon>Gammaproteobacteria</taxon>
        <taxon>Enterobacterales</taxon>
        <taxon>Enterobacteriaceae</taxon>
        <taxon>Citrobacter</taxon>
    </lineage>
</organism>
<evidence type="ECO:0000313" key="2">
    <source>
        <dbReference type="EMBL" id="MCO5781450.1"/>
    </source>
</evidence>
<reference evidence="2" key="1">
    <citation type="submission" date="2021-11" db="EMBL/GenBank/DDBJ databases">
        <title>Citrobacter meridianamericanus sp. nov. isolated from soil.</title>
        <authorList>
            <person name="Furlan J.P.R."/>
            <person name="Stehling E.G."/>
        </authorList>
    </citation>
    <scope>NUCLEOTIDE SEQUENCE</scope>
    <source>
        <strain evidence="2">BR102</strain>
    </source>
</reference>
<keyword evidence="1" id="KW-0472">Membrane</keyword>
<feature type="transmembrane region" description="Helical" evidence="1">
    <location>
        <begin position="50"/>
        <end position="72"/>
    </location>
</feature>
<keyword evidence="1" id="KW-1133">Transmembrane helix</keyword>
<comment type="caution">
    <text evidence="2">The sequence shown here is derived from an EMBL/GenBank/DDBJ whole genome shotgun (WGS) entry which is preliminary data.</text>
</comment>
<dbReference type="RefSeq" id="WP_252838130.1">
    <property type="nucleotide sequence ID" value="NZ_JAJJVQ010000002.1"/>
</dbReference>
<accession>A0ABT1B6H1</accession>